<name>A0A553H2D6_9PSED</name>
<protein>
    <submittedName>
        <fullName evidence="1">DUF3509 domain-containing protein</fullName>
    </submittedName>
</protein>
<dbReference type="Proteomes" id="UP000315235">
    <property type="component" value="Unassembled WGS sequence"/>
</dbReference>
<proteinExistence type="predicted"/>
<dbReference type="InterPro" id="IPR021898">
    <property type="entry name" value="DUF3509"/>
</dbReference>
<evidence type="ECO:0000313" key="1">
    <source>
        <dbReference type="EMBL" id="TRX75917.1"/>
    </source>
</evidence>
<dbReference type="EMBL" id="VJOY01000003">
    <property type="protein sequence ID" value="TRX75917.1"/>
    <property type="molecule type" value="Genomic_DNA"/>
</dbReference>
<organism evidence="1 2">
    <name type="scientific">Pseudomonas mangiferae</name>
    <dbReference type="NCBI Taxonomy" id="2593654"/>
    <lineage>
        <taxon>Bacteria</taxon>
        <taxon>Pseudomonadati</taxon>
        <taxon>Pseudomonadota</taxon>
        <taxon>Gammaproteobacteria</taxon>
        <taxon>Pseudomonadales</taxon>
        <taxon>Pseudomonadaceae</taxon>
        <taxon>Pseudomonas</taxon>
    </lineage>
</organism>
<sequence length="115" mass="12737">MELDFRPRWPDVCSLGLTYSGVFSMELAQHAFTTAFPDFSVTLSANPDHSLVLVLRGDTATSVVRRTIPASESRSHGYLEKWISAIRRDLAQSEAASGTLGYDPLLAVLPRYARH</sequence>
<gene>
    <name evidence="1" type="ORF">FM069_05635</name>
</gene>
<dbReference type="Pfam" id="PF12021">
    <property type="entry name" value="DUF3509"/>
    <property type="match status" value="1"/>
</dbReference>
<accession>A0A553H2D6</accession>
<dbReference type="AlphaFoldDB" id="A0A553H2D6"/>
<evidence type="ECO:0000313" key="2">
    <source>
        <dbReference type="Proteomes" id="UP000315235"/>
    </source>
</evidence>
<comment type="caution">
    <text evidence="1">The sequence shown here is derived from an EMBL/GenBank/DDBJ whole genome shotgun (WGS) entry which is preliminary data.</text>
</comment>
<keyword evidence="2" id="KW-1185">Reference proteome</keyword>
<reference evidence="1 2" key="1">
    <citation type="submission" date="2019-07" db="EMBL/GenBank/DDBJ databases">
        <title>Pseudomonas mangiferae sp. nov., isolated from bark of mango tree in Thailand.</title>
        <authorList>
            <person name="Srisuk N."/>
            <person name="Anurat P."/>
        </authorList>
    </citation>
    <scope>NUCLEOTIDE SEQUENCE [LARGE SCALE GENOMIC DNA]</scope>
    <source>
        <strain evidence="1 2">DMKU_BBB3-04</strain>
    </source>
</reference>